<dbReference type="Proteomes" id="UP000464507">
    <property type="component" value="Chromosome"/>
</dbReference>
<dbReference type="RefSeq" id="WP_161885329.1">
    <property type="nucleotide sequence ID" value="NZ_CP017146.1"/>
</dbReference>
<keyword evidence="2" id="KW-0812">Transmembrane</keyword>
<dbReference type="GO" id="GO:0080120">
    <property type="term" value="P:CAAX-box protein maturation"/>
    <property type="evidence" value="ECO:0007669"/>
    <property type="project" value="UniProtKB-ARBA"/>
</dbReference>
<dbReference type="InterPro" id="IPR042150">
    <property type="entry name" value="MmRce1-like"/>
</dbReference>
<dbReference type="OrthoDB" id="3693644at2"/>
<keyword evidence="5" id="KW-1185">Reference proteome</keyword>
<keyword evidence="2" id="KW-1133">Transmembrane helix</keyword>
<dbReference type="GO" id="GO:0004175">
    <property type="term" value="F:endopeptidase activity"/>
    <property type="evidence" value="ECO:0007669"/>
    <property type="project" value="UniProtKB-ARBA"/>
</dbReference>
<gene>
    <name evidence="4" type="ORF">BHD05_04255</name>
</gene>
<organism evidence="4 5">
    <name type="scientific">Marisediminicola antarctica</name>
    <dbReference type="NCBI Taxonomy" id="674079"/>
    <lineage>
        <taxon>Bacteria</taxon>
        <taxon>Bacillati</taxon>
        <taxon>Actinomycetota</taxon>
        <taxon>Actinomycetes</taxon>
        <taxon>Micrococcales</taxon>
        <taxon>Microbacteriaceae</taxon>
        <taxon>Marisediminicola</taxon>
    </lineage>
</organism>
<dbReference type="EMBL" id="CP017146">
    <property type="protein sequence ID" value="QHO68970.1"/>
    <property type="molecule type" value="Genomic_DNA"/>
</dbReference>
<feature type="transmembrane region" description="Helical" evidence="2">
    <location>
        <begin position="234"/>
        <end position="255"/>
    </location>
</feature>
<name>A0A7L5AEX4_9MICO</name>
<proteinExistence type="predicted"/>
<dbReference type="PANTHER" id="PTHR35797:SF1">
    <property type="entry name" value="PROTEASE"/>
    <property type="match status" value="1"/>
</dbReference>
<dbReference type="Pfam" id="PF02517">
    <property type="entry name" value="Rce1-like"/>
    <property type="match status" value="1"/>
</dbReference>
<dbReference type="AlphaFoldDB" id="A0A7L5AEX4"/>
<dbReference type="PANTHER" id="PTHR35797">
    <property type="entry name" value="PROTEASE-RELATED"/>
    <property type="match status" value="1"/>
</dbReference>
<protein>
    <recommendedName>
        <fullName evidence="3">CAAX prenyl protease 2/Lysostaphin resistance protein A-like domain-containing protein</fullName>
    </recommendedName>
</protein>
<feature type="transmembrane region" description="Helical" evidence="2">
    <location>
        <begin position="35"/>
        <end position="54"/>
    </location>
</feature>
<keyword evidence="2" id="KW-0472">Membrane</keyword>
<evidence type="ECO:0000313" key="5">
    <source>
        <dbReference type="Proteomes" id="UP000464507"/>
    </source>
</evidence>
<feature type="transmembrane region" description="Helical" evidence="2">
    <location>
        <begin position="124"/>
        <end position="144"/>
    </location>
</feature>
<evidence type="ECO:0000256" key="2">
    <source>
        <dbReference type="SAM" id="Phobius"/>
    </source>
</evidence>
<evidence type="ECO:0000313" key="4">
    <source>
        <dbReference type="EMBL" id="QHO68970.1"/>
    </source>
</evidence>
<dbReference type="InterPro" id="IPR003675">
    <property type="entry name" value="Rce1/LyrA-like_dom"/>
</dbReference>
<feature type="transmembrane region" description="Helical" evidence="2">
    <location>
        <begin position="60"/>
        <end position="83"/>
    </location>
</feature>
<evidence type="ECO:0000259" key="3">
    <source>
        <dbReference type="Pfam" id="PF02517"/>
    </source>
</evidence>
<feature type="compositionally biased region" description="Low complexity" evidence="1">
    <location>
        <begin position="7"/>
        <end position="22"/>
    </location>
</feature>
<feature type="transmembrane region" description="Helical" evidence="2">
    <location>
        <begin position="165"/>
        <end position="181"/>
    </location>
</feature>
<dbReference type="KEGG" id="mant:BHD05_04255"/>
<reference evidence="4 5" key="1">
    <citation type="submission" date="2016-09" db="EMBL/GenBank/DDBJ databases">
        <title>Complete genome sequence of microbes from the polar regions.</title>
        <authorList>
            <person name="Liao L."/>
            <person name="Chen B."/>
        </authorList>
    </citation>
    <scope>NUCLEOTIDE SEQUENCE [LARGE SCALE GENOMIC DNA]</scope>
    <source>
        <strain evidence="4 5">ZS314</strain>
    </source>
</reference>
<evidence type="ECO:0000256" key="1">
    <source>
        <dbReference type="SAM" id="MobiDB-lite"/>
    </source>
</evidence>
<accession>A0A7L5AEX4</accession>
<sequence>MPENETENQNQNETQNENQNQNSHRISGWVADHPIVAFFLLAYAISWSLWGLSALGGGQILFFLGGLGPFGAALIVTATRRTWLRSLLVWRVNPAYYAIALLLPIAIYAVINLVLFMLGETPDLALLGSLAPGYLGTFLMVATIGGGLEEPGWRGFALPALQQRRSPLIATLILGLGWGIWHVPLYGPLGFIVPLVLAFFYTWLYNRTGSVLVCLVLHASFTPAQDYLTLVPDAAIVDVVILGTYVATALALTLATRGRLGLRHSNAESQLPPRHPFTSLS</sequence>
<feature type="domain" description="CAAX prenyl protease 2/Lysostaphin resistance protein A-like" evidence="3">
    <location>
        <begin position="135"/>
        <end position="221"/>
    </location>
</feature>
<feature type="region of interest" description="Disordered" evidence="1">
    <location>
        <begin position="1"/>
        <end position="23"/>
    </location>
</feature>
<feature type="transmembrane region" description="Helical" evidence="2">
    <location>
        <begin position="95"/>
        <end position="118"/>
    </location>
</feature>